<keyword evidence="3 6" id="KW-0067">ATP-binding</keyword>
<dbReference type="PANTHER" id="PTHR11638:SF111">
    <property type="entry name" value="ATP-DEPENDENT CLP PROTEASE ATP-BINDING SUBUNIT CLPA"/>
    <property type="match status" value="1"/>
</dbReference>
<keyword evidence="6" id="KW-0378">Hydrolase</keyword>
<dbReference type="GO" id="GO:0005524">
    <property type="term" value="F:ATP binding"/>
    <property type="evidence" value="ECO:0007669"/>
    <property type="project" value="UniProtKB-KW"/>
</dbReference>
<dbReference type="CDD" id="cd00009">
    <property type="entry name" value="AAA"/>
    <property type="match status" value="1"/>
</dbReference>
<dbReference type="Proteomes" id="UP000190811">
    <property type="component" value="Chromosome"/>
</dbReference>
<evidence type="ECO:0000313" key="7">
    <source>
        <dbReference type="Proteomes" id="UP000190811"/>
    </source>
</evidence>
<dbReference type="SUPFAM" id="SSF52540">
    <property type="entry name" value="P-loop containing nucleoside triphosphate hydrolases"/>
    <property type="match status" value="1"/>
</dbReference>
<dbReference type="EMBL" id="CP019789">
    <property type="protein sequence ID" value="AQX30509.1"/>
    <property type="molecule type" value="Genomic_DNA"/>
</dbReference>
<evidence type="ECO:0000256" key="2">
    <source>
        <dbReference type="ARBA" id="ARBA00022741"/>
    </source>
</evidence>
<dbReference type="GO" id="GO:0034605">
    <property type="term" value="P:cellular response to heat"/>
    <property type="evidence" value="ECO:0007669"/>
    <property type="project" value="TreeGrafter"/>
</dbReference>
<dbReference type="InterPro" id="IPR050130">
    <property type="entry name" value="ClpA_ClpB"/>
</dbReference>
<dbReference type="PANTHER" id="PTHR11638">
    <property type="entry name" value="ATP-DEPENDENT CLP PROTEASE"/>
    <property type="match status" value="1"/>
</dbReference>
<accession>A0A1S6XPE4</accession>
<comment type="similarity">
    <text evidence="1">Belongs to the ClpA/ClpB family.</text>
</comment>
<protein>
    <submittedName>
        <fullName evidence="6">ATP-dependent Clp protease ATP-binding subunit ClpA</fullName>
    </submittedName>
</protein>
<feature type="domain" description="Clp R" evidence="5">
    <location>
        <begin position="1"/>
        <end position="145"/>
    </location>
</feature>
<evidence type="ECO:0000256" key="3">
    <source>
        <dbReference type="ARBA" id="ARBA00022840"/>
    </source>
</evidence>
<keyword evidence="2" id="KW-0547">Nucleotide-binding</keyword>
<dbReference type="AlphaFoldDB" id="A0A1S6XPE4"/>
<sequence length="271" mass="29996">MPSFTPSLEEVLHRALTIATQAQHEYATLEHLLLALLDDADASSVIHACQVDLEELRERLTNYIQSELDAQIKTDKDTKPTAFFQRVIQRAVIHAQSAGKDEVSGANVLVAIFSERESHAAYFLQEMGMTRYDAVRFISHGIVRDDGLSLLLEDLEEQLDQHVLENNDKVASALATYCVNLNCKARSGKIDLLIGRDVEISRMMQVLCRRSKNNPLLVGEPGVGKTAIVEGLAKRIVDEKVPEVLLNATIFSLDMGGLLLAHAIVVILKND</sequence>
<dbReference type="PROSITE" id="PS51903">
    <property type="entry name" value="CLP_R"/>
    <property type="match status" value="1"/>
</dbReference>
<evidence type="ECO:0000256" key="4">
    <source>
        <dbReference type="PROSITE-ProRule" id="PRU01251"/>
    </source>
</evidence>
<evidence type="ECO:0000313" key="6">
    <source>
        <dbReference type="EMBL" id="AQX30509.1"/>
    </source>
</evidence>
<dbReference type="SUPFAM" id="SSF81923">
    <property type="entry name" value="Double Clp-N motif"/>
    <property type="match status" value="1"/>
</dbReference>
<dbReference type="STRING" id="687861.BscR1v2_005650"/>
<organism evidence="6 7">
    <name type="scientific">Bartonella schoenbuchensis (strain DSM 13525 / NCTC 13165 / R1)</name>
    <dbReference type="NCBI Taxonomy" id="687861"/>
    <lineage>
        <taxon>Bacteria</taxon>
        <taxon>Pseudomonadati</taxon>
        <taxon>Pseudomonadota</taxon>
        <taxon>Alphaproteobacteria</taxon>
        <taxon>Hyphomicrobiales</taxon>
        <taxon>Bartonellaceae</taxon>
        <taxon>Bartonella</taxon>
    </lineage>
</organism>
<evidence type="ECO:0000256" key="1">
    <source>
        <dbReference type="ARBA" id="ARBA00008675"/>
    </source>
</evidence>
<keyword evidence="4" id="KW-0677">Repeat</keyword>
<dbReference type="InterPro" id="IPR004176">
    <property type="entry name" value="Clp_R_N"/>
</dbReference>
<dbReference type="GO" id="GO:0005737">
    <property type="term" value="C:cytoplasm"/>
    <property type="evidence" value="ECO:0007669"/>
    <property type="project" value="TreeGrafter"/>
</dbReference>
<dbReference type="Pfam" id="PF02861">
    <property type="entry name" value="Clp_N"/>
    <property type="match status" value="1"/>
</dbReference>
<name>A0A1S6XPE4_BARSR</name>
<dbReference type="Gene3D" id="1.10.1780.10">
    <property type="entry name" value="Clp, N-terminal domain"/>
    <property type="match status" value="1"/>
</dbReference>
<dbReference type="InterPro" id="IPR027417">
    <property type="entry name" value="P-loop_NTPase"/>
</dbReference>
<dbReference type="GO" id="GO:0006508">
    <property type="term" value="P:proteolysis"/>
    <property type="evidence" value="ECO:0007669"/>
    <property type="project" value="UniProtKB-KW"/>
</dbReference>
<evidence type="ECO:0000259" key="5">
    <source>
        <dbReference type="PROSITE" id="PS51903"/>
    </source>
</evidence>
<dbReference type="GO" id="GO:0016887">
    <property type="term" value="F:ATP hydrolysis activity"/>
    <property type="evidence" value="ECO:0007669"/>
    <property type="project" value="TreeGrafter"/>
</dbReference>
<dbReference type="Gene3D" id="3.40.50.300">
    <property type="entry name" value="P-loop containing nucleotide triphosphate hydrolases"/>
    <property type="match status" value="1"/>
</dbReference>
<reference evidence="7" key="1">
    <citation type="journal article" date="2017" name="Genome Biol. Evol.">
        <title>Evolutionary Dynamics of Pathoadaptation Revealed by Three Independent Acquisitions of the VirB/D4 Type IV Secretion System in Bartonella.</title>
        <authorList>
            <person name="Harms A."/>
            <person name="Segers F.H."/>
            <person name="Quebatte M."/>
            <person name="Mistl C."/>
            <person name="Manfredi P."/>
            <person name="Korner J."/>
            <person name="Chomel B.B."/>
            <person name="Kosoy M."/>
            <person name="Maruyama S."/>
            <person name="Engel P."/>
            <person name="Dehio C."/>
        </authorList>
    </citation>
    <scope>NUCLEOTIDE SEQUENCE [LARGE SCALE GENOMIC DNA]</scope>
    <source>
        <strain evidence="7">R1</strain>
    </source>
</reference>
<dbReference type="InterPro" id="IPR036628">
    <property type="entry name" value="Clp_N_dom_sf"/>
</dbReference>
<proteinExistence type="inferred from homology"/>
<dbReference type="GO" id="GO:0008233">
    <property type="term" value="F:peptidase activity"/>
    <property type="evidence" value="ECO:0007669"/>
    <property type="project" value="UniProtKB-KW"/>
</dbReference>
<gene>
    <name evidence="6" type="ORF">BscR1v2_005650</name>
</gene>
<keyword evidence="6" id="KW-0645">Protease</keyword>